<evidence type="ECO:0000313" key="3">
    <source>
        <dbReference type="EMBL" id="EEY35035.1"/>
    </source>
</evidence>
<reference evidence="3 4" key="1">
    <citation type="submission" date="2009-10" db="EMBL/GenBank/DDBJ databases">
        <authorList>
            <person name="Harkins D.M."/>
            <person name="Madupu R."/>
            <person name="Durkin A.S."/>
            <person name="Torralba M."/>
            <person name="Methe B."/>
            <person name="Sutton G.G."/>
            <person name="Strausberg R.L."/>
            <person name="Nelson K.E."/>
        </authorList>
    </citation>
    <scope>NUCLEOTIDE SEQUENCE [LARGE SCALE GENOMIC DNA]</scope>
    <source>
        <strain evidence="3 4">F0264</strain>
    </source>
</reference>
<organism evidence="3 4">
    <name type="scientific">Pseudoleptotrichia goodfellowii F0264</name>
    <dbReference type="NCBI Taxonomy" id="596323"/>
    <lineage>
        <taxon>Bacteria</taxon>
        <taxon>Fusobacteriati</taxon>
        <taxon>Fusobacteriota</taxon>
        <taxon>Fusobacteriia</taxon>
        <taxon>Fusobacteriales</taxon>
        <taxon>Leptotrichiaceae</taxon>
        <taxon>Pseudoleptotrichia</taxon>
    </lineage>
</organism>
<evidence type="ECO:0000256" key="1">
    <source>
        <dbReference type="SAM" id="Coils"/>
    </source>
</evidence>
<feature type="domain" description="Bacterial EndoU nuclease" evidence="2">
    <location>
        <begin position="1059"/>
        <end position="1180"/>
    </location>
</feature>
<keyword evidence="1" id="KW-0175">Coiled coil</keyword>
<evidence type="ECO:0000259" key="2">
    <source>
        <dbReference type="Pfam" id="PF14436"/>
    </source>
</evidence>
<dbReference type="GO" id="GO:0004519">
    <property type="term" value="F:endonuclease activity"/>
    <property type="evidence" value="ECO:0007669"/>
    <property type="project" value="InterPro"/>
</dbReference>
<gene>
    <name evidence="3" type="ORF">HMPREF0554_2456</name>
</gene>
<proteinExistence type="predicted"/>
<evidence type="ECO:0000313" key="4">
    <source>
        <dbReference type="Proteomes" id="UP000004226"/>
    </source>
</evidence>
<keyword evidence="4" id="KW-1185">Reference proteome</keyword>
<dbReference type="eggNOG" id="ENOG5033BEN">
    <property type="taxonomic scope" value="Bacteria"/>
</dbReference>
<protein>
    <recommendedName>
        <fullName evidence="2">Bacterial EndoU nuclease domain-containing protein</fullName>
    </recommendedName>
</protein>
<feature type="non-terminal residue" evidence="3">
    <location>
        <position position="1"/>
    </location>
</feature>
<accession>D0GLJ6</accession>
<name>D0GLJ6_9FUSO</name>
<dbReference type="InterPro" id="IPR029501">
    <property type="entry name" value="EndoU_bac"/>
</dbReference>
<dbReference type="RefSeq" id="WP_006807353.1">
    <property type="nucleotide sequence ID" value="NZ_ADAD01000118.1"/>
</dbReference>
<dbReference type="Pfam" id="PF14436">
    <property type="entry name" value="EndoU_bacteria"/>
    <property type="match status" value="1"/>
</dbReference>
<comment type="caution">
    <text evidence="3">The sequence shown here is derived from an EMBL/GenBank/DDBJ whole genome shotgun (WGS) entry which is preliminary data.</text>
</comment>
<dbReference type="EMBL" id="ADAD01000118">
    <property type="protein sequence ID" value="EEY35035.1"/>
    <property type="molecule type" value="Genomic_DNA"/>
</dbReference>
<sequence length="1183" mass="130907">ASIPVVGAAKQVWDAGKNLKNAKHKEDYLNAGLGAYSAGMSAASAIGGVFTNPFGVTGSINVSHNKNVYHREESISVGSNLHVGGGVEYNGESLHTRGLNILNEGDTVYNITGQILKEAGVSTIKENSSSTGFGLSVAKGMVDSNGQINAFKDKNVTITPSISNQKSESEGVYYSKNEDITKGNSHYNNTGNVKTVGVAVRTGSISGTVNGPHETISVQDSVNSSSRGYSVSLGIGIGPHTEKGKTVNSPYVSSVTVGYSKADVEQKITRNVAEFTAGSGMLDVKGKIIQVGSLIDGGFSLNGQGYEKQDLHDIDKSRKVGVNVTVYPNVTYTKRDEKGNAIYIDGRKENEQGAVYKVGVNYAETDKARDVLSTVGSNVQINQDIAGVNRDTNRQVGEFEGREISPINVDLGTEYWLTRAGRGKAKDIFEDAGRSVEGIKRILTTRDADGNLQILKSIEAETAVQKMMRIGFVETKGKTQQQVKKELEERFGSLTKKGVKVHFYGTEDIDTSKMDDNTLAKLTANGFAITKDGTVWINKEYVDSGKVIDFNKTTQHEISHLIFGEDSEYQAQYLTRAYGEFLEGIRDNGYLKDGQGIIDYKFSMLTDEDRLKLDGYAYKDMQFIQEMADGIRAAKARLSKCGTNQKCIADNKQIIHNLEVSLKKFGVQEKIQTHKEKGKRINANKPRNIIGKIQKEIEKYKNKKEISKYEKEYQDLDEEFDEELKYVVRDLERQINQGKKKEANKKLKEIAKEIVSKNEIVLSSDYMFNNGIKTEANGKVILYAGGKDYEKLNKILKEEGILSRITVNYMEKRGADILEKVGRAAAKENKIPNYLRKSDIQQLEEYNGRKKEIFEGRKLYGRGEITESELKKYESTLNYIGASNAITDVAKIGSVVYLSSKYGINTKPEYMKQREILINDGTSTGTVRAKQITVGNRDIVQTKISLETGETLVTTKFKPTGEVLQELRFEAKGTGNVIPYSVGEATKSVLQISDSVNKTFGNMSLANTTKSAVSSNNLLTEYGNIPVVYQQPNPTLLGTMIQINPDRYIQNVTAPINYNHVFNLEINRRGKVVGGHTAFGNVTVEKVIQTYPTGVYKAEIFMQDPNNPSNLLKKSNNDGISTMFPKDWTPNRIKVEVDFAYKNRKAHSDINKALRGMWEGITPSGVWVEGYTNRNTTVYPQPK</sequence>
<feature type="coiled-coil region" evidence="1">
    <location>
        <begin position="699"/>
        <end position="760"/>
    </location>
</feature>
<dbReference type="Proteomes" id="UP000004226">
    <property type="component" value="Unassembled WGS sequence"/>
</dbReference>
<dbReference type="AlphaFoldDB" id="D0GLJ6"/>